<dbReference type="STRING" id="44689.Q54JJ1"/>
<protein>
    <submittedName>
        <fullName evidence="3">CMP/dCMP deaminase, zinc-binding domain-containing protein</fullName>
    </submittedName>
</protein>
<dbReference type="KEGG" id="ddi:DDB_G0288019"/>
<dbReference type="PANTHER" id="PTHR11079">
    <property type="entry name" value="CYTOSINE DEAMINASE FAMILY MEMBER"/>
    <property type="match status" value="1"/>
</dbReference>
<dbReference type="PROSITE" id="PS51747">
    <property type="entry name" value="CYT_DCMP_DEAMINASES_2"/>
    <property type="match status" value="1"/>
</dbReference>
<dbReference type="EMBL" id="AAFI02000107">
    <property type="protein sequence ID" value="EAL63435.1"/>
    <property type="molecule type" value="Genomic_DNA"/>
</dbReference>
<dbReference type="Proteomes" id="UP000002195">
    <property type="component" value="Unassembled WGS sequence"/>
</dbReference>
<dbReference type="VEuPathDB" id="AmoebaDB:DDB_G0288019"/>
<dbReference type="AlphaFoldDB" id="Q54JJ1"/>
<dbReference type="dictyBase" id="DDB_G0288019"/>
<gene>
    <name evidence="3" type="ORF">DDB_G0288019</name>
</gene>
<dbReference type="GeneID" id="8626415"/>
<dbReference type="FunCoup" id="Q54JJ1">
    <property type="interactions" value="8"/>
</dbReference>
<dbReference type="PANTHER" id="PTHR11079:SF201">
    <property type="entry name" value="CMP_DCMP DEAMINASE, ZINC-BINDING DOMAIN-CONTAINING PROTEIN"/>
    <property type="match status" value="1"/>
</dbReference>
<dbReference type="Gene3D" id="3.40.140.10">
    <property type="entry name" value="Cytidine Deaminase, domain 2"/>
    <property type="match status" value="1"/>
</dbReference>
<dbReference type="InterPro" id="IPR002125">
    <property type="entry name" value="CMP_dCMP_dom"/>
</dbReference>
<dbReference type="PhylomeDB" id="Q54JJ1"/>
<feature type="signal peptide" evidence="1">
    <location>
        <begin position="1"/>
        <end position="20"/>
    </location>
</feature>
<proteinExistence type="predicted"/>
<dbReference type="GO" id="GO:0002100">
    <property type="term" value="P:tRNA wobble adenosine to inosine editing"/>
    <property type="evidence" value="ECO:0000318"/>
    <property type="project" value="GO_Central"/>
</dbReference>
<dbReference type="eggNOG" id="KOG1018">
    <property type="taxonomic scope" value="Eukaryota"/>
</dbReference>
<dbReference type="OMA" id="PPCENNA"/>
<dbReference type="InterPro" id="IPR016193">
    <property type="entry name" value="Cytidine_deaminase-like"/>
</dbReference>
<dbReference type="Pfam" id="PF00383">
    <property type="entry name" value="dCMP_cyt_deam_1"/>
    <property type="match status" value="1"/>
</dbReference>
<dbReference type="RefSeq" id="XP_636940.1">
    <property type="nucleotide sequence ID" value="XM_631848.1"/>
</dbReference>
<accession>Q54JJ1</accession>
<evidence type="ECO:0000313" key="3">
    <source>
        <dbReference type="EMBL" id="EAL63435.1"/>
    </source>
</evidence>
<dbReference type="GO" id="GO:0052717">
    <property type="term" value="F:tRNA-specific adenosine-34 deaminase activity"/>
    <property type="evidence" value="ECO:0000318"/>
    <property type="project" value="GO_Central"/>
</dbReference>
<dbReference type="InParanoid" id="Q54JJ1"/>
<dbReference type="CDD" id="cd01285">
    <property type="entry name" value="nucleoside_deaminase"/>
    <property type="match status" value="1"/>
</dbReference>
<dbReference type="PaxDb" id="44689-DDB0302466"/>
<reference evidence="3 4" key="1">
    <citation type="journal article" date="2005" name="Nature">
        <title>The genome of the social amoeba Dictyostelium discoideum.</title>
        <authorList>
            <consortium name="The Dictyostelium discoideum Sequencing Consortium"/>
            <person name="Eichinger L."/>
            <person name="Pachebat J.A."/>
            <person name="Glockner G."/>
            <person name="Rajandream M.A."/>
            <person name="Sucgang R."/>
            <person name="Berriman M."/>
            <person name="Song J."/>
            <person name="Olsen R."/>
            <person name="Szafranski K."/>
            <person name="Xu Q."/>
            <person name="Tunggal B."/>
            <person name="Kummerfeld S."/>
            <person name="Madera M."/>
            <person name="Konfortov B.A."/>
            <person name="Rivero F."/>
            <person name="Bankier A.T."/>
            <person name="Lehmann R."/>
            <person name="Hamlin N."/>
            <person name="Davies R."/>
            <person name="Gaudet P."/>
            <person name="Fey P."/>
            <person name="Pilcher K."/>
            <person name="Chen G."/>
            <person name="Saunders D."/>
            <person name="Sodergren E."/>
            <person name="Davis P."/>
            <person name="Kerhornou A."/>
            <person name="Nie X."/>
            <person name="Hall N."/>
            <person name="Anjard C."/>
            <person name="Hemphill L."/>
            <person name="Bason N."/>
            <person name="Farbrother P."/>
            <person name="Desany B."/>
            <person name="Just E."/>
            <person name="Morio T."/>
            <person name="Rost R."/>
            <person name="Churcher C."/>
            <person name="Cooper J."/>
            <person name="Haydock S."/>
            <person name="van Driessche N."/>
            <person name="Cronin A."/>
            <person name="Goodhead I."/>
            <person name="Muzny D."/>
            <person name="Mourier T."/>
            <person name="Pain A."/>
            <person name="Lu M."/>
            <person name="Harper D."/>
            <person name="Lindsay R."/>
            <person name="Hauser H."/>
            <person name="James K."/>
            <person name="Quiles M."/>
            <person name="Madan Babu M."/>
            <person name="Saito T."/>
            <person name="Buchrieser C."/>
            <person name="Wardroper A."/>
            <person name="Felder M."/>
            <person name="Thangavelu M."/>
            <person name="Johnson D."/>
            <person name="Knights A."/>
            <person name="Loulseged H."/>
            <person name="Mungall K."/>
            <person name="Oliver K."/>
            <person name="Price C."/>
            <person name="Quail M.A."/>
            <person name="Urushihara H."/>
            <person name="Hernandez J."/>
            <person name="Rabbinowitsch E."/>
            <person name="Steffen D."/>
            <person name="Sanders M."/>
            <person name="Ma J."/>
            <person name="Kohara Y."/>
            <person name="Sharp S."/>
            <person name="Simmonds M."/>
            <person name="Spiegler S."/>
            <person name="Tivey A."/>
            <person name="Sugano S."/>
            <person name="White B."/>
            <person name="Walker D."/>
            <person name="Woodward J."/>
            <person name="Winckler T."/>
            <person name="Tanaka Y."/>
            <person name="Shaulsky G."/>
            <person name="Schleicher M."/>
            <person name="Weinstock G."/>
            <person name="Rosenthal A."/>
            <person name="Cox E.C."/>
            <person name="Chisholm R.L."/>
            <person name="Gibbs R."/>
            <person name="Loomis W.F."/>
            <person name="Platzer M."/>
            <person name="Kay R.R."/>
            <person name="Williams J."/>
            <person name="Dear P.H."/>
            <person name="Noegel A.A."/>
            <person name="Barrell B."/>
            <person name="Kuspa A."/>
        </authorList>
    </citation>
    <scope>NUCLEOTIDE SEQUENCE [LARGE SCALE GENOMIC DNA]</scope>
    <source>
        <strain evidence="3 4">AX4</strain>
    </source>
</reference>
<evidence type="ECO:0000259" key="2">
    <source>
        <dbReference type="PROSITE" id="PS51747"/>
    </source>
</evidence>
<feature type="chain" id="PRO_5004249550" evidence="1">
    <location>
        <begin position="21"/>
        <end position="239"/>
    </location>
</feature>
<comment type="caution">
    <text evidence="3">The sequence shown here is derived from an EMBL/GenBank/DDBJ whole genome shotgun (WGS) entry which is preliminary data.</text>
</comment>
<organism evidence="3 4">
    <name type="scientific">Dictyostelium discoideum</name>
    <name type="common">Social amoeba</name>
    <dbReference type="NCBI Taxonomy" id="44689"/>
    <lineage>
        <taxon>Eukaryota</taxon>
        <taxon>Amoebozoa</taxon>
        <taxon>Evosea</taxon>
        <taxon>Eumycetozoa</taxon>
        <taxon>Dictyostelia</taxon>
        <taxon>Dictyosteliales</taxon>
        <taxon>Dictyosteliaceae</taxon>
        <taxon>Dictyostelium</taxon>
    </lineage>
</organism>
<sequence length="239" mass="26452">MNKYLVLFFATLCLVGKVLSCENGMNPYYSTPEQVPVPLTAVTGDELSYHQGYMQQVIDFAKEKGALFVASIVHKNGTQIVIDMNLGRQMKDLTQHAEIVVIQKANALYGISNFSDYTLYTTGESCLMCQGAILYSGFSKVVYGTSIKTLYCDKCMSQVPIDSTFLTAYGYGLGDGWNRPTIIGGVLSNITDNQVFKNYCNMTTSIFKVHPLCVDPNNSSSSLTFSFLTLLILITYLFI</sequence>
<dbReference type="SMR" id="Q54JJ1"/>
<dbReference type="SUPFAM" id="SSF53927">
    <property type="entry name" value="Cytidine deaminase-like"/>
    <property type="match status" value="1"/>
</dbReference>
<keyword evidence="4" id="KW-1185">Reference proteome</keyword>
<dbReference type="HOGENOM" id="CLU_1162936_0_0_1"/>
<feature type="domain" description="CMP/dCMP-type deaminase" evidence="2">
    <location>
        <begin position="48"/>
        <end position="158"/>
    </location>
</feature>
<evidence type="ECO:0000313" key="4">
    <source>
        <dbReference type="Proteomes" id="UP000002195"/>
    </source>
</evidence>
<keyword evidence="1" id="KW-0732">Signal</keyword>
<evidence type="ECO:0000256" key="1">
    <source>
        <dbReference type="SAM" id="SignalP"/>
    </source>
</evidence>
<name>Q54JJ1_DICDI</name>